<dbReference type="GO" id="GO:0005829">
    <property type="term" value="C:cytosol"/>
    <property type="evidence" value="ECO:0007669"/>
    <property type="project" value="TreeGrafter"/>
</dbReference>
<gene>
    <name evidence="4" type="ORF">POM88_001814</name>
</gene>
<dbReference type="Pfam" id="PF01556">
    <property type="entry name" value="DnaJ_C"/>
    <property type="match status" value="1"/>
</dbReference>
<accession>A0AAD8JEX5</accession>
<protein>
    <submittedName>
        <fullName evidence="4">DnaJ-like protein subfamily B member 1</fullName>
    </submittedName>
</protein>
<dbReference type="SUPFAM" id="SSF49493">
    <property type="entry name" value="HSP40/DnaJ peptide-binding domain"/>
    <property type="match status" value="2"/>
</dbReference>
<dbReference type="SMART" id="SM00271">
    <property type="entry name" value="DnaJ"/>
    <property type="match status" value="1"/>
</dbReference>
<dbReference type="PANTHER" id="PTHR24078:SF522">
    <property type="entry name" value="DNAJ CHAPERONE C-TERMINAL DOMAIN-CONTAINING PROTEIN"/>
    <property type="match status" value="1"/>
</dbReference>
<dbReference type="Gene3D" id="1.10.287.110">
    <property type="entry name" value="DnaJ domain"/>
    <property type="match status" value="1"/>
</dbReference>
<reference evidence="4" key="1">
    <citation type="submission" date="2023-02" db="EMBL/GenBank/DDBJ databases">
        <title>Genome of toxic invasive species Heracleum sosnowskyi carries increased number of genes despite the absence of recent whole-genome duplications.</title>
        <authorList>
            <person name="Schelkunov M."/>
            <person name="Shtratnikova V."/>
            <person name="Makarenko M."/>
            <person name="Klepikova A."/>
            <person name="Omelchenko D."/>
            <person name="Novikova G."/>
            <person name="Obukhova E."/>
            <person name="Bogdanov V."/>
            <person name="Penin A."/>
            <person name="Logacheva M."/>
        </authorList>
    </citation>
    <scope>NUCLEOTIDE SEQUENCE</scope>
    <source>
        <strain evidence="4">Hsosn_3</strain>
        <tissue evidence="4">Leaf</tissue>
    </source>
</reference>
<dbReference type="PRINTS" id="PR00625">
    <property type="entry name" value="JDOMAIN"/>
</dbReference>
<comment type="caution">
    <text evidence="4">The sequence shown here is derived from an EMBL/GenBank/DDBJ whole genome shotgun (WGS) entry which is preliminary data.</text>
</comment>
<feature type="domain" description="J" evidence="3">
    <location>
        <begin position="13"/>
        <end position="71"/>
    </location>
</feature>
<name>A0AAD8JEX5_9APIA</name>
<dbReference type="PANTHER" id="PTHR24078">
    <property type="entry name" value="DNAJ HOMOLOG SUBFAMILY C MEMBER"/>
    <property type="match status" value="1"/>
</dbReference>
<dbReference type="InterPro" id="IPR002939">
    <property type="entry name" value="DnaJ_C"/>
</dbReference>
<dbReference type="InterPro" id="IPR051339">
    <property type="entry name" value="DnaJ_subfamily_B"/>
</dbReference>
<dbReference type="Pfam" id="PF00226">
    <property type="entry name" value="DnaJ"/>
    <property type="match status" value="1"/>
</dbReference>
<evidence type="ECO:0000259" key="3">
    <source>
        <dbReference type="PROSITE" id="PS50076"/>
    </source>
</evidence>
<organism evidence="4 5">
    <name type="scientific">Heracleum sosnowskyi</name>
    <dbReference type="NCBI Taxonomy" id="360622"/>
    <lineage>
        <taxon>Eukaryota</taxon>
        <taxon>Viridiplantae</taxon>
        <taxon>Streptophyta</taxon>
        <taxon>Embryophyta</taxon>
        <taxon>Tracheophyta</taxon>
        <taxon>Spermatophyta</taxon>
        <taxon>Magnoliopsida</taxon>
        <taxon>eudicotyledons</taxon>
        <taxon>Gunneridae</taxon>
        <taxon>Pentapetalae</taxon>
        <taxon>asterids</taxon>
        <taxon>campanulids</taxon>
        <taxon>Apiales</taxon>
        <taxon>Apiaceae</taxon>
        <taxon>Apioideae</taxon>
        <taxon>apioid superclade</taxon>
        <taxon>Tordylieae</taxon>
        <taxon>Tordyliinae</taxon>
        <taxon>Heracleum</taxon>
    </lineage>
</organism>
<dbReference type="InterPro" id="IPR008971">
    <property type="entry name" value="HSP40/DnaJ_pept-bd"/>
</dbReference>
<dbReference type="Proteomes" id="UP001237642">
    <property type="component" value="Unassembled WGS sequence"/>
</dbReference>
<dbReference type="EMBL" id="JAUIZM010000001">
    <property type="protein sequence ID" value="KAK1402209.1"/>
    <property type="molecule type" value="Genomic_DNA"/>
</dbReference>
<keyword evidence="1" id="KW-0143">Chaperone</keyword>
<dbReference type="CDD" id="cd06257">
    <property type="entry name" value="DnaJ"/>
    <property type="match status" value="1"/>
</dbReference>
<dbReference type="FunFam" id="2.60.260.20:FF:000002">
    <property type="entry name" value="Dnaj homolog subfamily b member"/>
    <property type="match status" value="1"/>
</dbReference>
<proteinExistence type="predicted"/>
<evidence type="ECO:0000256" key="2">
    <source>
        <dbReference type="SAM" id="MobiDB-lite"/>
    </source>
</evidence>
<evidence type="ECO:0000256" key="1">
    <source>
        <dbReference type="ARBA" id="ARBA00023186"/>
    </source>
</evidence>
<dbReference type="Gene3D" id="2.60.260.20">
    <property type="entry name" value="Urease metallochaperone UreE, N-terminal domain"/>
    <property type="match status" value="2"/>
</dbReference>
<keyword evidence="5" id="KW-1185">Reference proteome</keyword>
<reference evidence="4" key="2">
    <citation type="submission" date="2023-05" db="EMBL/GenBank/DDBJ databases">
        <authorList>
            <person name="Schelkunov M.I."/>
        </authorList>
    </citation>
    <scope>NUCLEOTIDE SEQUENCE</scope>
    <source>
        <strain evidence="4">Hsosn_3</strain>
        <tissue evidence="4">Leaf</tissue>
    </source>
</reference>
<dbReference type="GO" id="GO:0006457">
    <property type="term" value="P:protein folding"/>
    <property type="evidence" value="ECO:0007669"/>
    <property type="project" value="InterPro"/>
</dbReference>
<dbReference type="PROSITE" id="PS50076">
    <property type="entry name" value="DNAJ_2"/>
    <property type="match status" value="1"/>
</dbReference>
<dbReference type="SUPFAM" id="SSF46565">
    <property type="entry name" value="Chaperone J-domain"/>
    <property type="match status" value="1"/>
</dbReference>
<feature type="region of interest" description="Disordered" evidence="2">
    <location>
        <begin position="146"/>
        <end position="167"/>
    </location>
</feature>
<dbReference type="FunFam" id="2.60.260.20:FF:000006">
    <property type="entry name" value="DnaJ subfamily B member 13"/>
    <property type="match status" value="1"/>
</dbReference>
<dbReference type="InterPro" id="IPR036869">
    <property type="entry name" value="J_dom_sf"/>
</dbReference>
<evidence type="ECO:0000313" key="4">
    <source>
        <dbReference type="EMBL" id="KAK1402209.1"/>
    </source>
</evidence>
<dbReference type="GO" id="GO:0051082">
    <property type="term" value="F:unfolded protein binding"/>
    <property type="evidence" value="ECO:0007669"/>
    <property type="project" value="InterPro"/>
</dbReference>
<evidence type="ECO:0000313" key="5">
    <source>
        <dbReference type="Proteomes" id="UP001237642"/>
    </source>
</evidence>
<feature type="compositionally biased region" description="Polar residues" evidence="2">
    <location>
        <begin position="146"/>
        <end position="158"/>
    </location>
</feature>
<sequence>MDEDDLPSTPNSIHYDTLGIPEDASLNDICRAYKNLVMKWHPDKHSLDKLQAHDNFFKITEAYRVLSNKKREESAVPIINFNELKTPKTSKTTKSRKGALKNDREDFISSPILSPRKGRRNSAASMEDIYSSLSKGTSGINICTPSSVTNPGTPSTTAAGGDYPSLSRTGTRCNSTPIIYSHSTVRRKPQPIERKLKCTLEELWRGCEKKIKITRDVISGSGLIMQQEEILKIKVKAGWKKGTKITFEGKGDERPGTLPADIIFIIDEKRHPVFKRAGDDLELGVEVPLVEALTGCTISIPILGGENKSLSFDEILYPGYEKIIPGQGMPKSKEQGMRGNLHLKFLVEFPTDLSDEQRSQVLSVLNECNYT</sequence>
<dbReference type="CDD" id="cd10747">
    <property type="entry name" value="DnaJ_C"/>
    <property type="match status" value="1"/>
</dbReference>
<dbReference type="InterPro" id="IPR001623">
    <property type="entry name" value="DnaJ_domain"/>
</dbReference>
<dbReference type="AlphaFoldDB" id="A0AAD8JEX5"/>
<dbReference type="GO" id="GO:0051087">
    <property type="term" value="F:protein-folding chaperone binding"/>
    <property type="evidence" value="ECO:0007669"/>
    <property type="project" value="TreeGrafter"/>
</dbReference>